<dbReference type="SMART" id="SM00065">
    <property type="entry name" value="GAF"/>
    <property type="match status" value="1"/>
</dbReference>
<keyword evidence="9" id="KW-0812">Transmembrane</keyword>
<keyword evidence="3 7" id="KW-0597">Phosphoprotein</keyword>
<keyword evidence="9" id="KW-0472">Membrane</keyword>
<dbReference type="Gene3D" id="3.30.565.10">
    <property type="entry name" value="Histidine kinase-like ATPase, C-terminal domain"/>
    <property type="match status" value="1"/>
</dbReference>
<dbReference type="PRINTS" id="PR00344">
    <property type="entry name" value="BCTRLSENSOR"/>
</dbReference>
<comment type="catalytic activity">
    <reaction evidence="1">
        <text>ATP + protein L-histidine = ADP + protein N-phospho-L-histidine.</text>
        <dbReference type="EC" id="2.7.13.3"/>
    </reaction>
</comment>
<keyword evidence="8" id="KW-0175">Coiled coil</keyword>
<dbReference type="CDD" id="cd16922">
    <property type="entry name" value="HATPase_EvgS-ArcB-TorS-like"/>
    <property type="match status" value="1"/>
</dbReference>
<gene>
    <name evidence="12" type="primary">luxQ</name>
    <name evidence="12" type="ORF">NBC122_01633</name>
</gene>
<dbReference type="RefSeq" id="WP_133439877.1">
    <property type="nucleotide sequence ID" value="NZ_CP037954.1"/>
</dbReference>
<dbReference type="AlphaFoldDB" id="A0A4P6ZFV5"/>
<feature type="modified residue" description="4-aspartylphosphate" evidence="7">
    <location>
        <position position="1123"/>
    </location>
</feature>
<dbReference type="InterPro" id="IPR003594">
    <property type="entry name" value="HATPase_dom"/>
</dbReference>
<feature type="domain" description="Histidine kinase" evidence="10">
    <location>
        <begin position="533"/>
        <end position="752"/>
    </location>
</feature>
<evidence type="ECO:0000259" key="11">
    <source>
        <dbReference type="PROSITE" id="PS50110"/>
    </source>
</evidence>
<dbReference type="Gene3D" id="3.30.450.40">
    <property type="match status" value="1"/>
</dbReference>
<dbReference type="InterPro" id="IPR001789">
    <property type="entry name" value="Sig_transdc_resp-reg_receiver"/>
</dbReference>
<keyword evidence="5 12" id="KW-0418">Kinase</keyword>
<dbReference type="CDD" id="cd17546">
    <property type="entry name" value="REC_hyHK_CKI1_RcsC-like"/>
    <property type="match status" value="1"/>
</dbReference>
<dbReference type="SMART" id="SM00387">
    <property type="entry name" value="HATPase_c"/>
    <property type="match status" value="1"/>
</dbReference>
<evidence type="ECO:0000256" key="9">
    <source>
        <dbReference type="SAM" id="Phobius"/>
    </source>
</evidence>
<dbReference type="EC" id="2.7.13.3" evidence="2"/>
<dbReference type="Proteomes" id="UP000294419">
    <property type="component" value="Chromosome"/>
</dbReference>
<dbReference type="SUPFAM" id="SSF52172">
    <property type="entry name" value="CheY-like"/>
    <property type="match status" value="3"/>
</dbReference>
<dbReference type="Gene3D" id="1.10.287.130">
    <property type="match status" value="1"/>
</dbReference>
<dbReference type="SUPFAM" id="SSF47384">
    <property type="entry name" value="Homodimeric domain of signal transducing histidine kinase"/>
    <property type="match status" value="1"/>
</dbReference>
<protein>
    <recommendedName>
        <fullName evidence="2">histidine kinase</fullName>
        <ecNumber evidence="2">2.7.13.3</ecNumber>
    </recommendedName>
</protein>
<feature type="coiled-coil region" evidence="8">
    <location>
        <begin position="204"/>
        <end position="231"/>
    </location>
</feature>
<sequence>MMNFKNNLLYGLGLSLLLLFISSMASFISIKNLIDSASMVKNSNRIIQDLDHVFSLVKDAETGQRGYLLSGDERFLEPYNNAKEKISEGINALSAEVTNTNRQTKNLEKLESSIITRVDILDRNLNHKKENKEVTPEQLLSGKKYMDEIRSTVTVMQKEEQAILKSRTEIMDKFASYTPWLIIVSAILAITITLVFYRKVLQDFNEKTKLTQELEKKNDETENRLIAIEKVAAQISRGDYNILWDQNAQETLGSVAGPLNRMAESLQSSFNTLAEKEWLSSTIAHLNDRMMGNKSMEKLATSILEEVTANTQSHVAAVYLQGEDNQLHLTGSYALADATARKPLKIGEGIAGEAFRSEKQIIVKDIPDDAVTISFATGSTKPKNIVALPITRHNLPLGVIELGSMHDYSARELEFLRSVAGNIGLAFYSAQSRIKLQELLEETQAQSEELQTQHSELENINAELEAQSQKLLASEEELRVQQEELMQSNQELEERTGLLEEKNALIEQRNTDIQQKSIELEQSTKYKSEFLANMSHELRTPLNSILLLSKLMTESDDLDEQYVEYAEVMQSSGQGLLILIDEILDLSKIESGKMTLEINEVPLAEITADMQMLFKPMAKEKNLALNIETDEEAAKILHTDKLRLEQILKNLLSNAIKFTSEGSITLHVSSDEKKEKVYFKVTDTGIGIPKDKIRMVFEAFQQADGSTQRKYGGTGLGLSISRELARLLGGEIQLQSTEGQGSEFTLVVPTDYQEGVALPAQNQEEATPYLVQEAEKLPERFVTDRIPQQIEDDRDDIQQGDKVILIIEDDTAFAKILLDFSRTKNYKAIVAVRGDAGIEMAQHFKPLAILLDIQLPIMDGWQVMEALKSNPETKPIPVHIMSSMKFKQESLLRGAVDFINKPFALEQMQEIFSKLENALNRSPKKVLIVEENEQHAKALSYFLSANNITTDIANNVSDSIESLHNREIDCVILDMGVPDRNAYETLETIKQNKGLEQLPIIVFTGKNLSKGEENRIKKYADSIVVKTAYSYQRILDEAGLFLHLVEEKNKQKHERMSGFGNEGELRNILKDKTVLIADDDVRNIFSLTKALEIHGMKVLPAMDGKEALKVLEKEPGIDVVLMDMMMPEMDGYETIREIRSSAQFRNLPVLAVTSKAMMGDREKCIAVGASDYISKPVDIDQLVSLLRVWLYDKI</sequence>
<dbReference type="Pfam" id="PF00072">
    <property type="entry name" value="Response_reg"/>
    <property type="match status" value="3"/>
</dbReference>
<dbReference type="CDD" id="cd00082">
    <property type="entry name" value="HisKA"/>
    <property type="match status" value="1"/>
</dbReference>
<evidence type="ECO:0000256" key="7">
    <source>
        <dbReference type="PROSITE-ProRule" id="PRU00169"/>
    </source>
</evidence>
<dbReference type="CDD" id="cd00156">
    <property type="entry name" value="REC"/>
    <property type="match status" value="1"/>
</dbReference>
<organism evidence="12 13">
    <name type="scientific">Chryseobacterium salivictor</name>
    <dbReference type="NCBI Taxonomy" id="2547600"/>
    <lineage>
        <taxon>Bacteria</taxon>
        <taxon>Pseudomonadati</taxon>
        <taxon>Bacteroidota</taxon>
        <taxon>Flavobacteriia</taxon>
        <taxon>Flavobacteriales</taxon>
        <taxon>Weeksellaceae</taxon>
        <taxon>Chryseobacterium group</taxon>
        <taxon>Chryseobacterium</taxon>
    </lineage>
</organism>
<evidence type="ECO:0000313" key="12">
    <source>
        <dbReference type="EMBL" id="QBO58448.1"/>
    </source>
</evidence>
<dbReference type="FunFam" id="3.30.565.10:FF:000010">
    <property type="entry name" value="Sensor histidine kinase RcsC"/>
    <property type="match status" value="1"/>
</dbReference>
<dbReference type="EMBL" id="CP037954">
    <property type="protein sequence ID" value="QBO58448.1"/>
    <property type="molecule type" value="Genomic_DNA"/>
</dbReference>
<keyword evidence="4 12" id="KW-0808">Transferase</keyword>
<dbReference type="PANTHER" id="PTHR45339">
    <property type="entry name" value="HYBRID SIGNAL TRANSDUCTION HISTIDINE KINASE J"/>
    <property type="match status" value="1"/>
</dbReference>
<dbReference type="SUPFAM" id="SSF55781">
    <property type="entry name" value="GAF domain-like"/>
    <property type="match status" value="1"/>
</dbReference>
<dbReference type="InterPro" id="IPR036097">
    <property type="entry name" value="HisK_dim/P_sf"/>
</dbReference>
<feature type="modified residue" description="4-aspartylphosphate" evidence="7">
    <location>
        <position position="974"/>
    </location>
</feature>
<dbReference type="Pfam" id="PF00512">
    <property type="entry name" value="HisKA"/>
    <property type="match status" value="1"/>
</dbReference>
<evidence type="ECO:0000256" key="3">
    <source>
        <dbReference type="ARBA" id="ARBA00022553"/>
    </source>
</evidence>
<dbReference type="InterPro" id="IPR004358">
    <property type="entry name" value="Sig_transdc_His_kin-like_C"/>
</dbReference>
<feature type="modified residue" description="4-aspartylphosphate" evidence="7">
    <location>
        <position position="852"/>
    </location>
</feature>
<dbReference type="PROSITE" id="PS50110">
    <property type="entry name" value="RESPONSE_REGULATORY"/>
    <property type="match status" value="3"/>
</dbReference>
<reference evidence="12 13" key="1">
    <citation type="submission" date="2019-03" db="EMBL/GenBank/DDBJ databases">
        <authorList>
            <person name="Kim H."/>
            <person name="Yu S.-M."/>
        </authorList>
    </citation>
    <scope>NUCLEOTIDE SEQUENCE [LARGE SCALE GENOMIC DNA]</scope>
    <source>
        <strain evidence="12 13">NBC122</strain>
    </source>
</reference>
<keyword evidence="9" id="KW-1133">Transmembrane helix</keyword>
<dbReference type="InterPro" id="IPR003018">
    <property type="entry name" value="GAF"/>
</dbReference>
<accession>A0A4P6ZFV5</accession>
<evidence type="ECO:0000256" key="8">
    <source>
        <dbReference type="SAM" id="Coils"/>
    </source>
</evidence>
<dbReference type="Pfam" id="PF05227">
    <property type="entry name" value="CHASE3"/>
    <property type="match status" value="1"/>
</dbReference>
<dbReference type="SMART" id="SM00448">
    <property type="entry name" value="REC"/>
    <property type="match status" value="3"/>
</dbReference>
<dbReference type="SUPFAM" id="SSF55874">
    <property type="entry name" value="ATPase domain of HSP90 chaperone/DNA topoisomerase II/histidine kinase"/>
    <property type="match status" value="1"/>
</dbReference>
<proteinExistence type="predicted"/>
<evidence type="ECO:0000256" key="2">
    <source>
        <dbReference type="ARBA" id="ARBA00012438"/>
    </source>
</evidence>
<keyword evidence="6" id="KW-0902">Two-component regulatory system</keyword>
<dbReference type="InterPro" id="IPR036890">
    <property type="entry name" value="HATPase_C_sf"/>
</dbReference>
<dbReference type="InterPro" id="IPR003661">
    <property type="entry name" value="HisK_dim/P_dom"/>
</dbReference>
<dbReference type="InterPro" id="IPR029016">
    <property type="entry name" value="GAF-like_dom_sf"/>
</dbReference>
<evidence type="ECO:0000313" key="13">
    <source>
        <dbReference type="Proteomes" id="UP000294419"/>
    </source>
</evidence>
<dbReference type="InterPro" id="IPR005467">
    <property type="entry name" value="His_kinase_dom"/>
</dbReference>
<evidence type="ECO:0000256" key="4">
    <source>
        <dbReference type="ARBA" id="ARBA00022679"/>
    </source>
</evidence>
<evidence type="ECO:0000256" key="1">
    <source>
        <dbReference type="ARBA" id="ARBA00000085"/>
    </source>
</evidence>
<feature type="coiled-coil region" evidence="8">
    <location>
        <begin position="433"/>
        <end position="509"/>
    </location>
</feature>
<feature type="transmembrane region" description="Helical" evidence="9">
    <location>
        <begin position="177"/>
        <end position="197"/>
    </location>
</feature>
<dbReference type="Pfam" id="PF02518">
    <property type="entry name" value="HATPase_c"/>
    <property type="match status" value="1"/>
</dbReference>
<dbReference type="GO" id="GO:0000155">
    <property type="term" value="F:phosphorelay sensor kinase activity"/>
    <property type="evidence" value="ECO:0007669"/>
    <property type="project" value="InterPro"/>
</dbReference>
<dbReference type="SMART" id="SM00388">
    <property type="entry name" value="HisKA"/>
    <property type="match status" value="1"/>
</dbReference>
<dbReference type="OrthoDB" id="9811889at2"/>
<dbReference type="InterPro" id="IPR011006">
    <property type="entry name" value="CheY-like_superfamily"/>
</dbReference>
<name>A0A4P6ZFV5_9FLAO</name>
<feature type="domain" description="Response regulatory" evidence="11">
    <location>
        <begin position="803"/>
        <end position="916"/>
    </location>
</feature>
<dbReference type="PANTHER" id="PTHR45339:SF1">
    <property type="entry name" value="HYBRID SIGNAL TRANSDUCTION HISTIDINE KINASE J"/>
    <property type="match status" value="1"/>
</dbReference>
<dbReference type="Pfam" id="PF13185">
    <property type="entry name" value="GAF_2"/>
    <property type="match status" value="1"/>
</dbReference>
<dbReference type="PROSITE" id="PS50109">
    <property type="entry name" value="HIS_KIN"/>
    <property type="match status" value="1"/>
</dbReference>
<dbReference type="KEGG" id="csal:NBC122_01633"/>
<evidence type="ECO:0000256" key="6">
    <source>
        <dbReference type="ARBA" id="ARBA00023012"/>
    </source>
</evidence>
<dbReference type="Gene3D" id="3.40.50.2300">
    <property type="match status" value="3"/>
</dbReference>
<keyword evidence="13" id="KW-1185">Reference proteome</keyword>
<dbReference type="InterPro" id="IPR007891">
    <property type="entry name" value="CHASE3"/>
</dbReference>
<evidence type="ECO:0000259" key="10">
    <source>
        <dbReference type="PROSITE" id="PS50109"/>
    </source>
</evidence>
<evidence type="ECO:0000256" key="5">
    <source>
        <dbReference type="ARBA" id="ARBA00022777"/>
    </source>
</evidence>
<feature type="domain" description="Response regulatory" evidence="11">
    <location>
        <begin position="925"/>
        <end position="1041"/>
    </location>
</feature>
<dbReference type="CDD" id="cd19410">
    <property type="entry name" value="HK9-like_sensor"/>
    <property type="match status" value="1"/>
</dbReference>
<feature type="domain" description="Response regulatory" evidence="11">
    <location>
        <begin position="1073"/>
        <end position="1190"/>
    </location>
</feature>